<protein>
    <submittedName>
        <fullName evidence="1">Jg17650 protein</fullName>
    </submittedName>
</protein>
<accession>A0A8S4RI57</accession>
<sequence length="152" mass="16724">MGLCRLNLAAFSDLLDVIHPHREGSTNAALNGLKSPIQHLVKKPNVHQFSELCAPPKATLASRLSRFEQRRLDIKDTIRISIWWCHPYEAPGAPLDKHPDTEKHSCSSHKHSPVVGIEPTALDSESRVAAHYTTAAVLGMAEQTAPPGQWKA</sequence>
<reference evidence="1" key="1">
    <citation type="submission" date="2022-03" db="EMBL/GenBank/DDBJ databases">
        <authorList>
            <person name="Lindestad O."/>
        </authorList>
    </citation>
    <scope>NUCLEOTIDE SEQUENCE</scope>
</reference>
<dbReference type="Proteomes" id="UP000838756">
    <property type="component" value="Unassembled WGS sequence"/>
</dbReference>
<evidence type="ECO:0000313" key="2">
    <source>
        <dbReference type="Proteomes" id="UP000838756"/>
    </source>
</evidence>
<name>A0A8S4RI57_9NEOP</name>
<organism evidence="1 2">
    <name type="scientific">Pararge aegeria aegeria</name>
    <dbReference type="NCBI Taxonomy" id="348720"/>
    <lineage>
        <taxon>Eukaryota</taxon>
        <taxon>Metazoa</taxon>
        <taxon>Ecdysozoa</taxon>
        <taxon>Arthropoda</taxon>
        <taxon>Hexapoda</taxon>
        <taxon>Insecta</taxon>
        <taxon>Pterygota</taxon>
        <taxon>Neoptera</taxon>
        <taxon>Endopterygota</taxon>
        <taxon>Lepidoptera</taxon>
        <taxon>Glossata</taxon>
        <taxon>Ditrysia</taxon>
        <taxon>Papilionoidea</taxon>
        <taxon>Nymphalidae</taxon>
        <taxon>Satyrinae</taxon>
        <taxon>Satyrini</taxon>
        <taxon>Parargina</taxon>
        <taxon>Pararge</taxon>
    </lineage>
</organism>
<gene>
    <name evidence="1" type="primary">jg17650</name>
    <name evidence="1" type="ORF">PAEG_LOCUS13617</name>
</gene>
<evidence type="ECO:0000313" key="1">
    <source>
        <dbReference type="EMBL" id="CAH2236135.1"/>
    </source>
</evidence>
<keyword evidence="2" id="KW-1185">Reference proteome</keyword>
<comment type="caution">
    <text evidence="1">The sequence shown here is derived from an EMBL/GenBank/DDBJ whole genome shotgun (WGS) entry which is preliminary data.</text>
</comment>
<dbReference type="AlphaFoldDB" id="A0A8S4RI57"/>
<dbReference type="EMBL" id="CAKXAJ010025186">
    <property type="protein sequence ID" value="CAH2236135.1"/>
    <property type="molecule type" value="Genomic_DNA"/>
</dbReference>
<proteinExistence type="predicted"/>